<reference evidence="4 5" key="1">
    <citation type="submission" date="2014-10" db="EMBL/GenBank/DDBJ databases">
        <title>Pedobacter Kyungheensis.</title>
        <authorList>
            <person name="Anderson B.M."/>
            <person name="Newman J.D."/>
        </authorList>
    </citation>
    <scope>NUCLEOTIDE SEQUENCE [LARGE SCALE GENOMIC DNA]</scope>
    <source>
        <strain evidence="4 5">KACC 16221</strain>
    </source>
</reference>
<dbReference type="CDD" id="cd05237">
    <property type="entry name" value="UDP_invert_4-6DH_SDR_e"/>
    <property type="match status" value="1"/>
</dbReference>
<dbReference type="InterPro" id="IPR051203">
    <property type="entry name" value="Polysaccharide_Synthase-Rel"/>
</dbReference>
<gene>
    <name evidence="4" type="ORF">OC25_05385</name>
</gene>
<evidence type="ECO:0000256" key="2">
    <source>
        <dbReference type="SAM" id="Phobius"/>
    </source>
</evidence>
<comment type="caution">
    <text evidence="4">The sequence shown here is derived from an EMBL/GenBank/DDBJ whole genome shotgun (WGS) entry which is preliminary data.</text>
</comment>
<dbReference type="InterPro" id="IPR003869">
    <property type="entry name" value="Polysac_CapD-like"/>
</dbReference>
<feature type="transmembrane region" description="Helical" evidence="2">
    <location>
        <begin position="81"/>
        <end position="98"/>
    </location>
</feature>
<dbReference type="InterPro" id="IPR029063">
    <property type="entry name" value="SAM-dependent_MTases_sf"/>
</dbReference>
<dbReference type="SUPFAM" id="SSF51735">
    <property type="entry name" value="NAD(P)-binding Rossmann-fold domains"/>
    <property type="match status" value="1"/>
</dbReference>
<dbReference type="Gene3D" id="3.40.50.720">
    <property type="entry name" value="NAD(P)-binding Rossmann-like Domain"/>
    <property type="match status" value="2"/>
</dbReference>
<dbReference type="InterPro" id="IPR036291">
    <property type="entry name" value="NAD(P)-bd_dom_sf"/>
</dbReference>
<organism evidence="4 5">
    <name type="scientific">Pedobacter kyungheensis</name>
    <dbReference type="NCBI Taxonomy" id="1069985"/>
    <lineage>
        <taxon>Bacteria</taxon>
        <taxon>Pseudomonadati</taxon>
        <taxon>Bacteroidota</taxon>
        <taxon>Sphingobacteriia</taxon>
        <taxon>Sphingobacteriales</taxon>
        <taxon>Sphingobacteriaceae</taxon>
        <taxon>Pedobacter</taxon>
    </lineage>
</organism>
<dbReference type="Proteomes" id="UP000031246">
    <property type="component" value="Unassembled WGS sequence"/>
</dbReference>
<keyword evidence="5" id="KW-1185">Reference proteome</keyword>
<feature type="transmembrane region" description="Helical" evidence="2">
    <location>
        <begin position="49"/>
        <end position="69"/>
    </location>
</feature>
<evidence type="ECO:0000313" key="4">
    <source>
        <dbReference type="EMBL" id="KIA95970.1"/>
    </source>
</evidence>
<sequence>MKNFFFPDKAHSRWLILLIDQMIVVWTLFIAILLTHTLSYQGIFNASNAMYVGLYCAIAAGVFITLRIHTGIIRYSNTEDILRVFLAVFVTSLLFIGVNKILSQRFQLLWSEMDKALILNFFISSSLLILMRTLVKGVFYLFKELKSETKENILIYGSEKKAILIKNAIEQNEDSNLNIIGFVDDNRDRVDKYLEQKKVYHSCSVEFLKEKHGIKKILFAEDALNTLNKKKIIDTCVNQGIKVIMVPPSDKWLYGKLDSHQLRDLKIEDLLEREPIKLNKKNILKDLSGKCILVTGAAGSIGSEIVRQALHYNPKMVILCDQAETPLHDLKLELEDNFQAANVKIFMANVQNINRIRTLFELYKPEIVFHAAAYKHVPMMEDNPAEAVLTNVLGTKNMADVSMEFGVEKFVMISTDKAVKPTNVMGASKRLAEIYIQSLNSPETLPNGEITTHASRTRFVTTRFGNVLGSNGSVIPRFKSQIERRGPITVTDPEITRYFMTIPEAVQLVMEAGAMGKGGEIFLFDMGKPIKIVDLAINMIKLAGLTPYSDIDIVFTGLRPGEKLYEELLLMEEEIMATHHPKIKISQKVAYNYLYVNQIIKDLIVLNNDGNDLNMVKKMKEIIPDYISNNSRYEELDLLVAN</sequence>
<proteinExistence type="inferred from homology"/>
<accession>A0A0C1DPH9</accession>
<evidence type="ECO:0000256" key="1">
    <source>
        <dbReference type="ARBA" id="ARBA00007430"/>
    </source>
</evidence>
<dbReference type="AlphaFoldDB" id="A0A0C1DPH9"/>
<evidence type="ECO:0000259" key="3">
    <source>
        <dbReference type="Pfam" id="PF02719"/>
    </source>
</evidence>
<dbReference type="RefSeq" id="WP_039472554.1">
    <property type="nucleotide sequence ID" value="NZ_JSYN01000004.1"/>
</dbReference>
<feature type="transmembrane region" description="Helical" evidence="2">
    <location>
        <begin position="12"/>
        <end position="34"/>
    </location>
</feature>
<dbReference type="SUPFAM" id="SSF53335">
    <property type="entry name" value="S-adenosyl-L-methionine-dependent methyltransferases"/>
    <property type="match status" value="1"/>
</dbReference>
<keyword evidence="2" id="KW-0472">Membrane</keyword>
<name>A0A0C1DPH9_9SPHI</name>
<dbReference type="PANTHER" id="PTHR43318">
    <property type="entry name" value="UDP-N-ACETYLGLUCOSAMINE 4,6-DEHYDRATASE"/>
    <property type="match status" value="1"/>
</dbReference>
<dbReference type="EMBL" id="JSYN01000004">
    <property type="protein sequence ID" value="KIA95970.1"/>
    <property type="molecule type" value="Genomic_DNA"/>
</dbReference>
<feature type="domain" description="Polysaccharide biosynthesis protein CapD-like" evidence="3">
    <location>
        <begin position="292"/>
        <end position="586"/>
    </location>
</feature>
<feature type="transmembrane region" description="Helical" evidence="2">
    <location>
        <begin position="118"/>
        <end position="142"/>
    </location>
</feature>
<evidence type="ECO:0000313" key="5">
    <source>
        <dbReference type="Proteomes" id="UP000031246"/>
    </source>
</evidence>
<dbReference type="PANTHER" id="PTHR43318:SF1">
    <property type="entry name" value="POLYSACCHARIDE BIOSYNTHESIS PROTEIN EPSC-RELATED"/>
    <property type="match status" value="1"/>
</dbReference>
<dbReference type="OrthoDB" id="9803111at2"/>
<protein>
    <submittedName>
        <fullName evidence="4">Polysaccharide biosynthesis protein</fullName>
    </submittedName>
</protein>
<comment type="similarity">
    <text evidence="1">Belongs to the polysaccharide synthase family.</text>
</comment>
<dbReference type="Pfam" id="PF02719">
    <property type="entry name" value="Polysacc_synt_2"/>
    <property type="match status" value="1"/>
</dbReference>
<keyword evidence="2" id="KW-1133">Transmembrane helix</keyword>
<keyword evidence="2" id="KW-0812">Transmembrane</keyword>